<proteinExistence type="predicted"/>
<dbReference type="STRING" id="307972.A0A2G8LQM7"/>
<gene>
    <name evidence="1" type="ORF">BSL78_00472</name>
</gene>
<name>A0A2G8LQM7_STIJA</name>
<dbReference type="AlphaFoldDB" id="A0A2G8LQM7"/>
<dbReference type="Proteomes" id="UP000230750">
    <property type="component" value="Unassembled WGS sequence"/>
</dbReference>
<evidence type="ECO:0000313" key="1">
    <source>
        <dbReference type="EMBL" id="PIK62576.1"/>
    </source>
</evidence>
<accession>A0A2G8LQM7</accession>
<organism evidence="1 2">
    <name type="scientific">Stichopus japonicus</name>
    <name type="common">Sea cucumber</name>
    <dbReference type="NCBI Taxonomy" id="307972"/>
    <lineage>
        <taxon>Eukaryota</taxon>
        <taxon>Metazoa</taxon>
        <taxon>Echinodermata</taxon>
        <taxon>Eleutherozoa</taxon>
        <taxon>Echinozoa</taxon>
        <taxon>Holothuroidea</taxon>
        <taxon>Aspidochirotacea</taxon>
        <taxon>Aspidochirotida</taxon>
        <taxon>Stichopodidae</taxon>
        <taxon>Apostichopus</taxon>
    </lineage>
</organism>
<evidence type="ECO:0000313" key="2">
    <source>
        <dbReference type="Proteomes" id="UP000230750"/>
    </source>
</evidence>
<keyword evidence="2" id="KW-1185">Reference proteome</keyword>
<comment type="caution">
    <text evidence="1">The sequence shown here is derived from an EMBL/GenBank/DDBJ whole genome shotgun (WGS) entry which is preliminary data.</text>
</comment>
<protein>
    <submittedName>
        <fullName evidence="1">Uncharacterized protein</fullName>
    </submittedName>
</protein>
<reference evidence="1 2" key="1">
    <citation type="journal article" date="2017" name="PLoS Biol.">
        <title>The sea cucumber genome provides insights into morphological evolution and visceral regeneration.</title>
        <authorList>
            <person name="Zhang X."/>
            <person name="Sun L."/>
            <person name="Yuan J."/>
            <person name="Sun Y."/>
            <person name="Gao Y."/>
            <person name="Zhang L."/>
            <person name="Li S."/>
            <person name="Dai H."/>
            <person name="Hamel J.F."/>
            <person name="Liu C."/>
            <person name="Yu Y."/>
            <person name="Liu S."/>
            <person name="Lin W."/>
            <person name="Guo K."/>
            <person name="Jin S."/>
            <person name="Xu P."/>
            <person name="Storey K.B."/>
            <person name="Huan P."/>
            <person name="Zhang T."/>
            <person name="Zhou Y."/>
            <person name="Zhang J."/>
            <person name="Lin C."/>
            <person name="Li X."/>
            <person name="Xing L."/>
            <person name="Huo D."/>
            <person name="Sun M."/>
            <person name="Wang L."/>
            <person name="Mercier A."/>
            <person name="Li F."/>
            <person name="Yang H."/>
            <person name="Xiang J."/>
        </authorList>
    </citation>
    <scope>NUCLEOTIDE SEQUENCE [LARGE SCALE GENOMIC DNA]</scope>
    <source>
        <strain evidence="1">Shaxun</strain>
        <tissue evidence="1">Muscle</tissue>
    </source>
</reference>
<sequence>MDLWNHREFLRCSDNSLFVFDRVAKENNPRRTAQHPYHRRSSHVLATSTPVRDNKNFEYLRKSGLPSLMDQMSSLKVARQVPSYMTMTKSAAGKKGAKRMQRELCRREFYPSLTPVASYRLQQSHCLATITSLFADKHKNSSLWRCFHCCARYRQRNNEKRSSCNHGDDINPIL</sequence>
<dbReference type="EMBL" id="MRZV01000009">
    <property type="protein sequence ID" value="PIK62576.1"/>
    <property type="molecule type" value="Genomic_DNA"/>
</dbReference>